<sequence length="503" mass="58379">MINNAYGGWTPLRNALRKLDLNDTLGVIKVYSAFKAVRTPSPFPADMEVHRAVYSDERLILPWEMEILAREAIIVCNSQPSTRYTGRKWDTFASLINKLRELENYISQYLVDDKKILQEVTVRIPHQQFKYQTEHPSKAAMVRYSHIFGHLSVEPIVKAKTGLLPKQLFTIGAILWIKYVTQYLGVHYPLDDLSLPGITQADYDKFIQLYSLPMKELKQRLTAERKLDNTFMYQFHTLQSYPLILTELNNRASHICPIPTLLFWRISSGLFYDLVKEPGFDQAFGTAFQDYVGDMLEKTLIGTSSTVYPEEPDTRPKRADWIIDQPTSFMLVECKTKRMTIGARTNIQDDMELHAQLEVIGKAAVQSYQALEAYKNGKYRPQQYPYNPMKRPFICVVTLENWRLMGPELERLREIVRNKLVEAGLASTLIEQAPLILCAVNEMEEFAYLLKTKSLEDLVLDYWNDQEKSSWSFIGYLSDRFKHELESYQHVFAGEFEIIFTVK</sequence>
<dbReference type="OrthoDB" id="3328874at2"/>
<accession>A0A4P6JJA2</accession>
<dbReference type="AlphaFoldDB" id="A0A4P6JJA2"/>
<keyword evidence="2" id="KW-1185">Reference proteome</keyword>
<name>A0A4P6JJA2_KTERU</name>
<dbReference type="Proteomes" id="UP000290365">
    <property type="component" value="Chromosome"/>
</dbReference>
<organism evidence="1 2">
    <name type="scientific">Ktedonosporobacter rubrisoli</name>
    <dbReference type="NCBI Taxonomy" id="2509675"/>
    <lineage>
        <taxon>Bacteria</taxon>
        <taxon>Bacillati</taxon>
        <taxon>Chloroflexota</taxon>
        <taxon>Ktedonobacteria</taxon>
        <taxon>Ktedonobacterales</taxon>
        <taxon>Ktedonosporobacteraceae</taxon>
        <taxon>Ktedonosporobacter</taxon>
    </lineage>
</organism>
<dbReference type="KEGG" id="kbs:EPA93_03835"/>
<protein>
    <submittedName>
        <fullName evidence="1">Uncharacterized protein</fullName>
    </submittedName>
</protein>
<evidence type="ECO:0000313" key="2">
    <source>
        <dbReference type="Proteomes" id="UP000290365"/>
    </source>
</evidence>
<dbReference type="EMBL" id="CP035758">
    <property type="protein sequence ID" value="QBD75169.1"/>
    <property type="molecule type" value="Genomic_DNA"/>
</dbReference>
<evidence type="ECO:0000313" key="1">
    <source>
        <dbReference type="EMBL" id="QBD75169.1"/>
    </source>
</evidence>
<proteinExistence type="predicted"/>
<gene>
    <name evidence="1" type="ORF">EPA93_03835</name>
</gene>
<dbReference type="RefSeq" id="WP_129885768.1">
    <property type="nucleotide sequence ID" value="NZ_CP035758.1"/>
</dbReference>
<reference evidence="1 2" key="1">
    <citation type="submission" date="2019-01" db="EMBL/GenBank/DDBJ databases">
        <title>Ktedonosporobacter rubrisoli SCAWS-G2.</title>
        <authorList>
            <person name="Huang Y."/>
            <person name="Yan B."/>
        </authorList>
    </citation>
    <scope>NUCLEOTIDE SEQUENCE [LARGE SCALE GENOMIC DNA]</scope>
    <source>
        <strain evidence="1 2">SCAWS-G2</strain>
    </source>
</reference>